<organism evidence="12 13">
    <name type="scientific">Sphaerobolus stellatus (strain SS14)</name>
    <dbReference type="NCBI Taxonomy" id="990650"/>
    <lineage>
        <taxon>Eukaryota</taxon>
        <taxon>Fungi</taxon>
        <taxon>Dikarya</taxon>
        <taxon>Basidiomycota</taxon>
        <taxon>Agaricomycotina</taxon>
        <taxon>Agaricomycetes</taxon>
        <taxon>Phallomycetidae</taxon>
        <taxon>Geastrales</taxon>
        <taxon>Sphaerobolaceae</taxon>
        <taxon>Sphaerobolus</taxon>
    </lineage>
</organism>
<keyword evidence="5" id="KW-0862">Zinc</keyword>
<evidence type="ECO:0000256" key="9">
    <source>
        <dbReference type="PROSITE-ProRule" id="PRU00042"/>
    </source>
</evidence>
<keyword evidence="4 9" id="KW-0863">Zinc-finger</keyword>
<dbReference type="AlphaFoldDB" id="A0A0C9VRY8"/>
<dbReference type="FunFam" id="3.30.160.60:FF:001102">
    <property type="entry name" value="Transcription factor IIIA"/>
    <property type="match status" value="1"/>
</dbReference>
<keyword evidence="8" id="KW-0539">Nucleus</keyword>
<evidence type="ECO:0000256" key="1">
    <source>
        <dbReference type="ARBA" id="ARBA00004123"/>
    </source>
</evidence>
<feature type="domain" description="C2H2-type" evidence="11">
    <location>
        <begin position="374"/>
        <end position="404"/>
    </location>
</feature>
<feature type="compositionally biased region" description="Low complexity" evidence="10">
    <location>
        <begin position="82"/>
        <end position="91"/>
    </location>
</feature>
<reference evidence="12 13" key="1">
    <citation type="submission" date="2014-06" db="EMBL/GenBank/DDBJ databases">
        <title>Evolutionary Origins and Diversification of the Mycorrhizal Mutualists.</title>
        <authorList>
            <consortium name="DOE Joint Genome Institute"/>
            <consortium name="Mycorrhizal Genomics Consortium"/>
            <person name="Kohler A."/>
            <person name="Kuo A."/>
            <person name="Nagy L.G."/>
            <person name="Floudas D."/>
            <person name="Copeland A."/>
            <person name="Barry K.W."/>
            <person name="Cichocki N."/>
            <person name="Veneault-Fourrey C."/>
            <person name="LaButti K."/>
            <person name="Lindquist E.A."/>
            <person name="Lipzen A."/>
            <person name="Lundell T."/>
            <person name="Morin E."/>
            <person name="Murat C."/>
            <person name="Riley R."/>
            <person name="Ohm R."/>
            <person name="Sun H."/>
            <person name="Tunlid A."/>
            <person name="Henrissat B."/>
            <person name="Grigoriev I.V."/>
            <person name="Hibbett D.S."/>
            <person name="Martin F."/>
        </authorList>
    </citation>
    <scope>NUCLEOTIDE SEQUENCE [LARGE SCALE GENOMIC DNA]</scope>
    <source>
        <strain evidence="12 13">SS14</strain>
    </source>
</reference>
<evidence type="ECO:0000256" key="5">
    <source>
        <dbReference type="ARBA" id="ARBA00022833"/>
    </source>
</evidence>
<evidence type="ECO:0000256" key="4">
    <source>
        <dbReference type="ARBA" id="ARBA00022771"/>
    </source>
</evidence>
<keyword evidence="2" id="KW-0479">Metal-binding</keyword>
<comment type="subcellular location">
    <subcellularLocation>
        <location evidence="1">Nucleus</location>
    </subcellularLocation>
</comment>
<keyword evidence="6" id="KW-0805">Transcription regulation</keyword>
<dbReference type="PANTHER" id="PTHR46179:SF13">
    <property type="entry name" value="C2H2-TYPE DOMAIN-CONTAINING PROTEIN"/>
    <property type="match status" value="1"/>
</dbReference>
<dbReference type="EMBL" id="KN837113">
    <property type="protein sequence ID" value="KIJ45207.1"/>
    <property type="molecule type" value="Genomic_DNA"/>
</dbReference>
<sequence length="504" mass="56585">MSGPTLTVSPAVVETALSPRISKAFSLGKRKASEAFSHAIAESHVRRRSGSVNSLNSEDDSGEEYQGDCLDINSEEEEDNVGPGPSGSTTPKPRPYQCAHPGCGKSYTKPSRLAEHQRSHTGERPFTCSTCSKSYLRETHLQAHARSHLPESERTLACTEDKCFKRFWTSQHLNAHIAKVHHGEKPFACTSSGCEESFAKHNQLRRHTAEAHCNPGTKPYICPAEGCSKSFSTNQKLRKHSKVHEENRYACMDETCSLHTSSNAISPLYFSTWTALQAHLREKHPPTCPYPECEGRVFASQKGLKGHLKVHADKEIENGLEESVREDDRPVKRRRGGEVGRDWACEVDNCPKTFKSKRALTTHHKITHLGRKDFICPVAGCEQSFGYKHLLQRHTSKVHAEGGPSADKEVTSSSEDEELLKTIGWVTGKDYNSTSAHRNTRRPLLPCPWPNGFESEENIGQCSYLFNRAYDLRRHLKANHGLELTKDEIDRWAEDWRSKHPNPS</sequence>
<feature type="domain" description="C2H2-type" evidence="11">
    <location>
        <begin position="343"/>
        <end position="373"/>
    </location>
</feature>
<dbReference type="PROSITE" id="PS00028">
    <property type="entry name" value="ZINC_FINGER_C2H2_1"/>
    <property type="match status" value="7"/>
</dbReference>
<evidence type="ECO:0000256" key="3">
    <source>
        <dbReference type="ARBA" id="ARBA00022737"/>
    </source>
</evidence>
<evidence type="ECO:0000313" key="13">
    <source>
        <dbReference type="Proteomes" id="UP000054279"/>
    </source>
</evidence>
<name>A0A0C9VRY8_SPHS4</name>
<dbReference type="Pfam" id="PF13912">
    <property type="entry name" value="zf-C2H2_6"/>
    <property type="match status" value="1"/>
</dbReference>
<dbReference type="PROSITE" id="PS50157">
    <property type="entry name" value="ZINC_FINGER_C2H2_2"/>
    <property type="match status" value="7"/>
</dbReference>
<feature type="domain" description="C2H2-type" evidence="11">
    <location>
        <begin position="187"/>
        <end position="219"/>
    </location>
</feature>
<evidence type="ECO:0000256" key="8">
    <source>
        <dbReference type="ARBA" id="ARBA00023242"/>
    </source>
</evidence>
<keyword evidence="3" id="KW-0677">Repeat</keyword>
<keyword evidence="7" id="KW-0804">Transcription</keyword>
<dbReference type="GO" id="GO:0000981">
    <property type="term" value="F:DNA-binding transcription factor activity, RNA polymerase II-specific"/>
    <property type="evidence" value="ECO:0007669"/>
    <property type="project" value="UniProtKB-ARBA"/>
</dbReference>
<dbReference type="FunFam" id="3.30.160.60:FF:000125">
    <property type="entry name" value="Putative zinc finger protein 143"/>
    <property type="match status" value="1"/>
</dbReference>
<feature type="domain" description="C2H2-type" evidence="11">
    <location>
        <begin position="96"/>
        <end position="125"/>
    </location>
</feature>
<dbReference type="Pfam" id="PF00096">
    <property type="entry name" value="zf-C2H2"/>
    <property type="match status" value="3"/>
</dbReference>
<feature type="compositionally biased region" description="Acidic residues" evidence="10">
    <location>
        <begin position="57"/>
        <end position="66"/>
    </location>
</feature>
<dbReference type="GO" id="GO:0000978">
    <property type="term" value="F:RNA polymerase II cis-regulatory region sequence-specific DNA binding"/>
    <property type="evidence" value="ECO:0007669"/>
    <property type="project" value="UniProtKB-ARBA"/>
</dbReference>
<dbReference type="HOGENOM" id="CLU_002678_91_2_1"/>
<dbReference type="InterPro" id="IPR051061">
    <property type="entry name" value="Zinc_finger_trans_reg"/>
</dbReference>
<evidence type="ECO:0000256" key="10">
    <source>
        <dbReference type="SAM" id="MobiDB-lite"/>
    </source>
</evidence>
<dbReference type="Proteomes" id="UP000054279">
    <property type="component" value="Unassembled WGS sequence"/>
</dbReference>
<evidence type="ECO:0000256" key="2">
    <source>
        <dbReference type="ARBA" id="ARBA00022723"/>
    </source>
</evidence>
<dbReference type="FunFam" id="3.30.160.60:FF:000624">
    <property type="entry name" value="zinc finger protein 697"/>
    <property type="match status" value="1"/>
</dbReference>
<evidence type="ECO:0000256" key="6">
    <source>
        <dbReference type="ARBA" id="ARBA00023015"/>
    </source>
</evidence>
<dbReference type="Gene3D" id="3.30.160.60">
    <property type="entry name" value="Classic Zinc Finger"/>
    <property type="match status" value="6"/>
</dbReference>
<proteinExistence type="predicted"/>
<dbReference type="InterPro" id="IPR013087">
    <property type="entry name" value="Znf_C2H2_type"/>
</dbReference>
<feature type="domain" description="C2H2-type" evidence="11">
    <location>
        <begin position="126"/>
        <end position="153"/>
    </location>
</feature>
<evidence type="ECO:0000256" key="7">
    <source>
        <dbReference type="ARBA" id="ARBA00023163"/>
    </source>
</evidence>
<feature type="domain" description="C2H2-type" evidence="11">
    <location>
        <begin position="220"/>
        <end position="249"/>
    </location>
</feature>
<protein>
    <recommendedName>
        <fullName evidence="11">C2H2-type domain-containing protein</fullName>
    </recommendedName>
</protein>
<dbReference type="GO" id="GO:0008270">
    <property type="term" value="F:zinc ion binding"/>
    <property type="evidence" value="ECO:0007669"/>
    <property type="project" value="UniProtKB-KW"/>
</dbReference>
<keyword evidence="13" id="KW-1185">Reference proteome</keyword>
<evidence type="ECO:0000313" key="12">
    <source>
        <dbReference type="EMBL" id="KIJ45207.1"/>
    </source>
</evidence>
<feature type="region of interest" description="Disordered" evidence="10">
    <location>
        <begin position="40"/>
        <end position="99"/>
    </location>
</feature>
<dbReference type="SUPFAM" id="SSF57667">
    <property type="entry name" value="beta-beta-alpha zinc fingers"/>
    <property type="match status" value="5"/>
</dbReference>
<evidence type="ECO:0000259" key="11">
    <source>
        <dbReference type="PROSITE" id="PS50157"/>
    </source>
</evidence>
<dbReference type="PANTHER" id="PTHR46179">
    <property type="entry name" value="ZINC FINGER PROTEIN"/>
    <property type="match status" value="1"/>
</dbReference>
<accession>A0A0C9VRY8</accession>
<dbReference type="OrthoDB" id="427030at2759"/>
<gene>
    <name evidence="12" type="ORF">M422DRAFT_167422</name>
</gene>
<feature type="domain" description="C2H2-type" evidence="11">
    <location>
        <begin position="156"/>
        <end position="186"/>
    </location>
</feature>
<dbReference type="InterPro" id="IPR036236">
    <property type="entry name" value="Znf_C2H2_sf"/>
</dbReference>
<dbReference type="SMART" id="SM00355">
    <property type="entry name" value="ZnF_C2H2"/>
    <property type="match status" value="10"/>
</dbReference>
<dbReference type="GO" id="GO:0005634">
    <property type="term" value="C:nucleus"/>
    <property type="evidence" value="ECO:0007669"/>
    <property type="project" value="UniProtKB-SubCell"/>
</dbReference>